<dbReference type="Gene3D" id="3.10.129.110">
    <property type="entry name" value="Polyketide synthase dehydratase"/>
    <property type="match status" value="1"/>
</dbReference>
<evidence type="ECO:0000313" key="2">
    <source>
        <dbReference type="EMBL" id="CAK5263657.1"/>
    </source>
</evidence>
<dbReference type="PANTHER" id="PTHR45681">
    <property type="entry name" value="POLYKETIDE SYNTHASE 44-RELATED"/>
    <property type="match status" value="1"/>
</dbReference>
<gene>
    <name evidence="2" type="ORF">MYCIT1_LOCUS3194</name>
</gene>
<dbReference type="Gene3D" id="3.40.366.10">
    <property type="entry name" value="Malonyl-Coenzyme A Acyl Carrier Protein, domain 2"/>
    <property type="match status" value="1"/>
</dbReference>
<dbReference type="InterPro" id="IPR042104">
    <property type="entry name" value="PKS_dehydratase_sf"/>
</dbReference>
<protein>
    <submittedName>
        <fullName evidence="2">Uncharacterized protein</fullName>
    </submittedName>
</protein>
<dbReference type="InterPro" id="IPR050444">
    <property type="entry name" value="Polyketide_Synthase"/>
</dbReference>
<dbReference type="GO" id="GO:0016740">
    <property type="term" value="F:transferase activity"/>
    <property type="evidence" value="ECO:0007669"/>
    <property type="project" value="UniProtKB-KW"/>
</dbReference>
<reference evidence="2" key="1">
    <citation type="submission" date="2023-11" db="EMBL/GenBank/DDBJ databases">
        <authorList>
            <person name="De Vega J J."/>
            <person name="De Vega J J."/>
        </authorList>
    </citation>
    <scope>NUCLEOTIDE SEQUENCE</scope>
</reference>
<proteinExistence type="predicted"/>
<dbReference type="AlphaFoldDB" id="A0AAD2GWT8"/>
<dbReference type="SUPFAM" id="SSF52151">
    <property type="entry name" value="FabD/lysophospholipase-like"/>
    <property type="match status" value="1"/>
</dbReference>
<comment type="caution">
    <text evidence="2">The sequence shown here is derived from an EMBL/GenBank/DDBJ whole genome shotgun (WGS) entry which is preliminary data.</text>
</comment>
<keyword evidence="3" id="KW-1185">Reference proteome</keyword>
<dbReference type="EMBL" id="CAVNYO010000042">
    <property type="protein sequence ID" value="CAK5263657.1"/>
    <property type="molecule type" value="Genomic_DNA"/>
</dbReference>
<keyword evidence="1" id="KW-0808">Transferase</keyword>
<dbReference type="PANTHER" id="PTHR45681:SF6">
    <property type="entry name" value="POLYKETIDE SYNTHASE 37"/>
    <property type="match status" value="1"/>
</dbReference>
<feature type="non-terminal residue" evidence="2">
    <location>
        <position position="1"/>
    </location>
</feature>
<sequence length="298" mass="33461">DLSVFCSQFSFGAPKVVTISNTIGAVVHPGDGSVFNSQYISDHCYKPVLFTAGINSLVESLGYETETGWLEIGPHTVCLSFLRTMLKPKTMLLASMKKKQATTTTFCIAWSQLYYSKLASNLNWRAILEGTANNIQCISLPSYPFTMTKFWIPHSERAKTYYHAGQLTKPEQLMDYTLIQGWMQQPNLQNNLTSIFNTELENLGEDITQHQVGNHALCPASLYLELVLASVHLSGTFLESIRENEEIVLTHTKFSAPLIYNIPTSQFIMSEIIFQGNPTNGIFSISTYTKSKRHKTVH</sequence>
<feature type="non-terminal residue" evidence="2">
    <location>
        <position position="298"/>
    </location>
</feature>
<name>A0AAD2GWT8_9AGAR</name>
<dbReference type="Proteomes" id="UP001295794">
    <property type="component" value="Unassembled WGS sequence"/>
</dbReference>
<evidence type="ECO:0000256" key="1">
    <source>
        <dbReference type="ARBA" id="ARBA00022679"/>
    </source>
</evidence>
<evidence type="ECO:0000313" key="3">
    <source>
        <dbReference type="Proteomes" id="UP001295794"/>
    </source>
</evidence>
<dbReference type="InterPro" id="IPR016035">
    <property type="entry name" value="Acyl_Trfase/lysoPLipase"/>
</dbReference>
<organism evidence="2 3">
    <name type="scientific">Mycena citricolor</name>
    <dbReference type="NCBI Taxonomy" id="2018698"/>
    <lineage>
        <taxon>Eukaryota</taxon>
        <taxon>Fungi</taxon>
        <taxon>Dikarya</taxon>
        <taxon>Basidiomycota</taxon>
        <taxon>Agaricomycotina</taxon>
        <taxon>Agaricomycetes</taxon>
        <taxon>Agaricomycetidae</taxon>
        <taxon>Agaricales</taxon>
        <taxon>Marasmiineae</taxon>
        <taxon>Mycenaceae</taxon>
        <taxon>Mycena</taxon>
    </lineage>
</organism>
<dbReference type="Gene3D" id="3.30.70.3290">
    <property type="match status" value="1"/>
</dbReference>
<accession>A0AAD2GWT8</accession>
<dbReference type="InterPro" id="IPR001227">
    <property type="entry name" value="Ac_transferase_dom_sf"/>
</dbReference>